<name>A0AAN0K1V4_AMPQE</name>
<evidence type="ECO:0000313" key="1">
    <source>
        <dbReference type="EnsemblMetazoa" id="XP_019863126.1"/>
    </source>
</evidence>
<dbReference type="RefSeq" id="XP_019863126.1">
    <property type="nucleotide sequence ID" value="XM_020007567.1"/>
</dbReference>
<proteinExistence type="predicted"/>
<reference evidence="2" key="1">
    <citation type="journal article" date="2010" name="Nature">
        <title>The Amphimedon queenslandica genome and the evolution of animal complexity.</title>
        <authorList>
            <person name="Srivastava M."/>
            <person name="Simakov O."/>
            <person name="Chapman J."/>
            <person name="Fahey B."/>
            <person name="Gauthier M.E."/>
            <person name="Mitros T."/>
            <person name="Richards G.S."/>
            <person name="Conaco C."/>
            <person name="Dacre M."/>
            <person name="Hellsten U."/>
            <person name="Larroux C."/>
            <person name="Putnam N.H."/>
            <person name="Stanke M."/>
            <person name="Adamska M."/>
            <person name="Darling A."/>
            <person name="Degnan S.M."/>
            <person name="Oakley T.H."/>
            <person name="Plachetzki D.C."/>
            <person name="Zhai Y."/>
            <person name="Adamski M."/>
            <person name="Calcino A."/>
            <person name="Cummins S.F."/>
            <person name="Goodstein D.M."/>
            <person name="Harris C."/>
            <person name="Jackson D.J."/>
            <person name="Leys S.P."/>
            <person name="Shu S."/>
            <person name="Woodcroft B.J."/>
            <person name="Vervoort M."/>
            <person name="Kosik K.S."/>
            <person name="Manning G."/>
            <person name="Degnan B.M."/>
            <person name="Rokhsar D.S."/>
        </authorList>
    </citation>
    <scope>NUCLEOTIDE SEQUENCE [LARGE SCALE GENOMIC DNA]</scope>
</reference>
<dbReference type="GeneID" id="109591981"/>
<keyword evidence="2" id="KW-1185">Reference proteome</keyword>
<evidence type="ECO:0000313" key="2">
    <source>
        <dbReference type="Proteomes" id="UP000007879"/>
    </source>
</evidence>
<dbReference type="Proteomes" id="UP000007879">
    <property type="component" value="Unassembled WGS sequence"/>
</dbReference>
<dbReference type="EnsemblMetazoa" id="XM_020007567.1">
    <property type="protein sequence ID" value="XP_019863126.1"/>
    <property type="gene ID" value="LOC109591981"/>
</dbReference>
<sequence length="114" mass="12995">MSKMIEKMKESDPSNQLNELSNLYQAILAKTTNINMSTLEKGHVVLKRMFPEDSSNSIKDKASISVTFAEIGKWSYNLLPSGRAWLVGLSWSKWLPKLSYSCSFLWDNLTLFLT</sequence>
<accession>A0AAN0K1V4</accession>
<organism evidence="1 2">
    <name type="scientific">Amphimedon queenslandica</name>
    <name type="common">Sponge</name>
    <dbReference type="NCBI Taxonomy" id="400682"/>
    <lineage>
        <taxon>Eukaryota</taxon>
        <taxon>Metazoa</taxon>
        <taxon>Porifera</taxon>
        <taxon>Demospongiae</taxon>
        <taxon>Heteroscleromorpha</taxon>
        <taxon>Haplosclerida</taxon>
        <taxon>Niphatidae</taxon>
        <taxon>Amphimedon</taxon>
    </lineage>
</organism>
<reference evidence="1" key="2">
    <citation type="submission" date="2024-06" db="UniProtKB">
        <authorList>
            <consortium name="EnsemblMetazoa"/>
        </authorList>
    </citation>
    <scope>IDENTIFICATION</scope>
</reference>
<dbReference type="KEGG" id="aqu:109591981"/>
<dbReference type="AlphaFoldDB" id="A0AAN0K1V4"/>
<protein>
    <submittedName>
        <fullName evidence="1">Uncharacterized protein</fullName>
    </submittedName>
</protein>